<dbReference type="Proteomes" id="UP000562929">
    <property type="component" value="Unassembled WGS sequence"/>
</dbReference>
<keyword evidence="2" id="KW-1185">Reference proteome</keyword>
<reference evidence="1 2" key="1">
    <citation type="journal article" date="2020" name="G3 (Bethesda)">
        <title>Genetic Underpinnings of Host Manipulation by Ophiocordyceps as Revealed by Comparative Transcriptomics.</title>
        <authorList>
            <person name="Will I."/>
            <person name="Das B."/>
            <person name="Trinh T."/>
            <person name="Brachmann A."/>
            <person name="Ohm R.A."/>
            <person name="de Bekker C."/>
        </authorList>
    </citation>
    <scope>NUCLEOTIDE SEQUENCE [LARGE SCALE GENOMIC DNA]</scope>
    <source>
        <strain evidence="1 2">EC05</strain>
    </source>
</reference>
<comment type="caution">
    <text evidence="1">The sequence shown here is derived from an EMBL/GenBank/DDBJ whole genome shotgun (WGS) entry which is preliminary data.</text>
</comment>
<proteinExistence type="predicted"/>
<dbReference type="EMBL" id="JAACLJ010000003">
    <property type="protein sequence ID" value="KAF4589778.1"/>
    <property type="molecule type" value="Genomic_DNA"/>
</dbReference>
<evidence type="ECO:0000313" key="2">
    <source>
        <dbReference type="Proteomes" id="UP000562929"/>
    </source>
</evidence>
<sequence>MASVVTAGRDRTVRSIIGMWFYRVCSHPDLRHEKDFAGELEAKLSTTRDAGAVDVLVADLSQRLQTIQGLSSSSAHHSRAARDLERRGRSLWNACIRAKREAGSSEGSRRRLLLSSRVLAFYMLELGRGDGGGGKRMSSIF</sequence>
<protein>
    <submittedName>
        <fullName evidence="1">SPO22-domain-containing protein</fullName>
    </submittedName>
</protein>
<name>A0A8H4Q8L6_9HYPO</name>
<organism evidence="1 2">
    <name type="scientific">Ophiocordyceps camponoti-floridani</name>
    <dbReference type="NCBI Taxonomy" id="2030778"/>
    <lineage>
        <taxon>Eukaryota</taxon>
        <taxon>Fungi</taxon>
        <taxon>Dikarya</taxon>
        <taxon>Ascomycota</taxon>
        <taxon>Pezizomycotina</taxon>
        <taxon>Sordariomycetes</taxon>
        <taxon>Hypocreomycetidae</taxon>
        <taxon>Hypocreales</taxon>
        <taxon>Ophiocordycipitaceae</taxon>
        <taxon>Ophiocordyceps</taxon>
    </lineage>
</organism>
<dbReference type="AlphaFoldDB" id="A0A8H4Q8L6"/>
<accession>A0A8H4Q8L6</accession>
<gene>
    <name evidence="1" type="ORF">GQ602_003667</name>
</gene>
<evidence type="ECO:0000313" key="1">
    <source>
        <dbReference type="EMBL" id="KAF4589778.1"/>
    </source>
</evidence>